<dbReference type="RefSeq" id="WP_013313398.1">
    <property type="nucleotide sequence ID" value="NC_014484.1"/>
</dbReference>
<dbReference type="HOGENOM" id="CLU_1194069_0_0_12"/>
<evidence type="ECO:0000313" key="2">
    <source>
        <dbReference type="Proteomes" id="UP000001296"/>
    </source>
</evidence>
<name>E0RQQ3_WINT6</name>
<organism evidence="1 2">
    <name type="scientific">Winmispira thermophila (strain ATCC 49972 / DSM 6192 / RI 19.B1)</name>
    <name type="common">Spirochaeta thermophila</name>
    <dbReference type="NCBI Taxonomy" id="665571"/>
    <lineage>
        <taxon>Bacteria</taxon>
        <taxon>Pseudomonadati</taxon>
        <taxon>Spirochaetota</taxon>
        <taxon>Spirochaetia</taxon>
        <taxon>Winmispirales</taxon>
        <taxon>Winmispiraceae</taxon>
        <taxon>Winmispira</taxon>
    </lineage>
</organism>
<reference evidence="1 2" key="2">
    <citation type="journal article" date="2010" name="J. Bacteriol.">
        <title>Genome sequence of the polysaccharide-degrading, thermophilic anaerobe Spirochaeta thermophila DSM 6192.</title>
        <authorList>
            <person name="Angelov A."/>
            <person name="Liebl S."/>
            <person name="Ballschmiter M."/>
            <person name="Bomeke M."/>
            <person name="Lehmann R."/>
            <person name="Liesegang H."/>
            <person name="Daniel R."/>
            <person name="Liebl W."/>
        </authorList>
    </citation>
    <scope>NUCLEOTIDE SEQUENCE [LARGE SCALE GENOMIC DNA]</scope>
    <source>
        <strain evidence="2">ATCC 49972 / DSM 6192 / RI 19.B1</strain>
    </source>
</reference>
<reference key="1">
    <citation type="submission" date="2009-08" db="EMBL/GenBank/DDBJ databases">
        <title>The genome sequence of Spirochaeta thermophila DSM6192.</title>
        <authorList>
            <person name="Angelov A."/>
            <person name="Mientus M."/>
            <person name="Wittenberg S."/>
            <person name="Lehmann R."/>
            <person name="Liesegang H."/>
            <person name="Daniel R."/>
            <person name="Liebl W."/>
        </authorList>
    </citation>
    <scope>NUCLEOTIDE SEQUENCE</scope>
    <source>
        <strain>DSM 6192</strain>
    </source>
</reference>
<protein>
    <recommendedName>
        <fullName evidence="3">Fido domain-containing protein</fullName>
    </recommendedName>
</protein>
<evidence type="ECO:0000313" key="1">
    <source>
        <dbReference type="EMBL" id="ADN01557.1"/>
    </source>
</evidence>
<dbReference type="KEGG" id="sta:STHERM_c05980"/>
<evidence type="ECO:0008006" key="3">
    <source>
        <dbReference type="Google" id="ProtNLM"/>
    </source>
</evidence>
<proteinExistence type="predicted"/>
<dbReference type="InterPro" id="IPR036597">
    <property type="entry name" value="Fido-like_dom_sf"/>
</dbReference>
<dbReference type="PaxDb" id="665571-STHERM_c05980"/>
<dbReference type="AlphaFoldDB" id="E0RQQ3"/>
<dbReference type="eggNOG" id="COG3177">
    <property type="taxonomic scope" value="Bacteria"/>
</dbReference>
<sequence>MPIAGTFCIPRIRESLHAFKKAFPSINRRLSVQREDFTDTLLEHILLAYQFLNRLLSRGIDIFSPAGLYALLEVNHLVMCGNDPATRLSFHLHIEETRRRYQENIDLILPWVRKARGKLPPFAFITEFYIKCLSHPQLFVEGNHRTGNILVNYLLVSEGFPPFIVTPETGYEYLELSGAVKFSSKEKVLDTVLPLKKAKKRLMGLFREHGDARYLA</sequence>
<dbReference type="Proteomes" id="UP000001296">
    <property type="component" value="Chromosome"/>
</dbReference>
<dbReference type="EMBL" id="CP001698">
    <property type="protein sequence ID" value="ADN01557.1"/>
    <property type="molecule type" value="Genomic_DNA"/>
</dbReference>
<dbReference type="Gene3D" id="1.10.3290.10">
    <property type="entry name" value="Fido-like domain"/>
    <property type="match status" value="1"/>
</dbReference>
<accession>E0RQQ3</accession>
<dbReference type="SUPFAM" id="SSF140931">
    <property type="entry name" value="Fic-like"/>
    <property type="match status" value="1"/>
</dbReference>
<gene>
    <name evidence="1" type="ordered locus">STHERM_c05980</name>
</gene>